<organism evidence="1">
    <name type="scientific">gut metagenome</name>
    <dbReference type="NCBI Taxonomy" id="749906"/>
    <lineage>
        <taxon>unclassified sequences</taxon>
        <taxon>metagenomes</taxon>
        <taxon>organismal metagenomes</taxon>
    </lineage>
</organism>
<proteinExistence type="predicted"/>
<name>J9FBD7_9ZZZZ</name>
<gene>
    <name evidence="1" type="ORF">EVA_20133</name>
</gene>
<feature type="non-terminal residue" evidence="1">
    <location>
        <position position="93"/>
    </location>
</feature>
<reference evidence="1" key="1">
    <citation type="journal article" date="2012" name="PLoS ONE">
        <title>Gene sets for utilization of primary and secondary nutrition supplies in the distal gut of endangered iberian lynx.</title>
        <authorList>
            <person name="Alcaide M."/>
            <person name="Messina E."/>
            <person name="Richter M."/>
            <person name="Bargiela R."/>
            <person name="Peplies J."/>
            <person name="Huws S.A."/>
            <person name="Newbold C.J."/>
            <person name="Golyshin P.N."/>
            <person name="Simon M.A."/>
            <person name="Lopez G."/>
            <person name="Yakimov M.M."/>
            <person name="Ferrer M."/>
        </authorList>
    </citation>
    <scope>NUCLEOTIDE SEQUENCE</scope>
</reference>
<sequence>MKENFTQVSKENLRPVDVKERVKTFEDACNELGSEHPCVVAYNELQKAISKMANTEGTKDVTAFLKMRIITAALNEGWKPTFEEDEWVYYPCY</sequence>
<evidence type="ECO:0000313" key="1">
    <source>
        <dbReference type="EMBL" id="EJW91753.1"/>
    </source>
</evidence>
<dbReference type="AlphaFoldDB" id="J9FBD7"/>
<comment type="caution">
    <text evidence="1">The sequence shown here is derived from an EMBL/GenBank/DDBJ whole genome shotgun (WGS) entry which is preliminary data.</text>
</comment>
<accession>J9FBD7</accession>
<dbReference type="EMBL" id="AMCI01007969">
    <property type="protein sequence ID" value="EJW91753.1"/>
    <property type="molecule type" value="Genomic_DNA"/>
</dbReference>
<protein>
    <submittedName>
        <fullName evidence="1">Uncharacterized protein</fullName>
    </submittedName>
</protein>